<dbReference type="Proteomes" id="UP000255523">
    <property type="component" value="Unassembled WGS sequence"/>
</dbReference>
<gene>
    <name evidence="1" type="ORF">NCTC11087_00543</name>
</gene>
<dbReference type="RefSeq" id="WP_022789051.1">
    <property type="nucleotide sequence ID" value="NZ_UHFX01000003.1"/>
</dbReference>
<organism evidence="1 2">
    <name type="scientific">Faecalicoccus pleomorphus</name>
    <dbReference type="NCBI Taxonomy" id="1323"/>
    <lineage>
        <taxon>Bacteria</taxon>
        <taxon>Bacillati</taxon>
        <taxon>Bacillota</taxon>
        <taxon>Erysipelotrichia</taxon>
        <taxon>Erysipelotrichales</taxon>
        <taxon>Erysipelotrichaceae</taxon>
        <taxon>Faecalicoccus</taxon>
    </lineage>
</organism>
<proteinExistence type="predicted"/>
<accession>A0A380LIE0</accession>
<protein>
    <submittedName>
        <fullName evidence="1">Uncharacterized protein</fullName>
    </submittedName>
</protein>
<dbReference type="GeneID" id="77461527"/>
<name>A0A380LIE0_9FIRM</name>
<sequence>MEESKIRYTWPEDNSDRLTVLGTFKQMRKIACHSQEIFGSLKNSIKEEYIAYKAKKTILWFVYQKINFNGEKEINIAVLKCQDLLYLSKSAMMKLPKDNAFFLHFEIRETGRCYFVLKTRYEWGS</sequence>
<evidence type="ECO:0000313" key="2">
    <source>
        <dbReference type="Proteomes" id="UP000255523"/>
    </source>
</evidence>
<evidence type="ECO:0000313" key="1">
    <source>
        <dbReference type="EMBL" id="SUO03674.1"/>
    </source>
</evidence>
<reference evidence="1 2" key="1">
    <citation type="submission" date="2018-06" db="EMBL/GenBank/DDBJ databases">
        <authorList>
            <consortium name="Pathogen Informatics"/>
            <person name="Doyle S."/>
        </authorList>
    </citation>
    <scope>NUCLEOTIDE SEQUENCE [LARGE SCALE GENOMIC DNA]</scope>
    <source>
        <strain evidence="1 2">NCTC11087</strain>
    </source>
</reference>
<keyword evidence="2" id="KW-1185">Reference proteome</keyword>
<dbReference type="EMBL" id="UHFX01000003">
    <property type="protein sequence ID" value="SUO03674.1"/>
    <property type="molecule type" value="Genomic_DNA"/>
</dbReference>
<dbReference type="AlphaFoldDB" id="A0A380LIE0"/>